<dbReference type="PANTHER" id="PTHR45768">
    <property type="entry name" value="E3 UBIQUITIN-PROTEIN LIGASE RNF13-LIKE"/>
    <property type="match status" value="1"/>
</dbReference>
<dbReference type="OrthoDB" id="9984778at2759"/>
<evidence type="ECO:0000256" key="5">
    <source>
        <dbReference type="ARBA" id="ARBA00022723"/>
    </source>
</evidence>
<dbReference type="InterPro" id="IPR001841">
    <property type="entry name" value="Znf_RING"/>
</dbReference>
<dbReference type="InterPro" id="IPR013083">
    <property type="entry name" value="Znf_RING/FYVE/PHD"/>
</dbReference>
<keyword evidence="9 13" id="KW-1133">Transmembrane helix</keyword>
<dbReference type="GO" id="GO:0008270">
    <property type="term" value="F:zinc ion binding"/>
    <property type="evidence" value="ECO:0007669"/>
    <property type="project" value="UniProtKB-KW"/>
</dbReference>
<name>I7M7P9_TETTS</name>
<dbReference type="CDD" id="cd00055">
    <property type="entry name" value="EGF_Lam"/>
    <property type="match status" value="1"/>
</dbReference>
<keyword evidence="3" id="KW-0808">Transferase</keyword>
<gene>
    <name evidence="16" type="ORF">TTHERM_00266280</name>
</gene>
<evidence type="ECO:0000256" key="9">
    <source>
        <dbReference type="ARBA" id="ARBA00022989"/>
    </source>
</evidence>
<dbReference type="EMBL" id="GG662703">
    <property type="protein sequence ID" value="EAR95618.2"/>
    <property type="molecule type" value="Genomic_DNA"/>
</dbReference>
<accession>I7M7P9</accession>
<dbReference type="Pfam" id="PF13639">
    <property type="entry name" value="zf-RING_2"/>
    <property type="match status" value="1"/>
</dbReference>
<evidence type="ECO:0000256" key="10">
    <source>
        <dbReference type="ARBA" id="ARBA00023136"/>
    </source>
</evidence>
<dbReference type="STRING" id="312017.I7M7P9"/>
<evidence type="ECO:0000256" key="3">
    <source>
        <dbReference type="ARBA" id="ARBA00022679"/>
    </source>
</evidence>
<keyword evidence="8" id="KW-0862">Zinc</keyword>
<sequence>MQRQPNIQFFKSIKAAILVALIALTANIKQCLSQETDTLGNNDYQLIRINNLYEIQQNQTALTIKLNLTLDNFFIQNYIVIDVILVSELEQPSKFVACLNFAEDPLLKDQYINGGYYTCDQTDIFSTEKQKQQHLLVISIEDPLYQTNRFPFLTFFYQQNTPQRNNTIISQNKLVRYDVFAYNFNQFPCHNNCNGKNGYCNGKDGTCTCKENYMDEDCGIFLQPLTLFDNNDSNNLMIQSYKAYFYKIQMNNLLKKAQNNHIYFHFKKYNLRSVLDIQIFNNTKELPSNEDKYAKFKMQIDEFSIKNVEYFCQNLPLNQNLTSLEQNNQTMVQDDQNMTQECFIILKVRQIRKLESTILQVSVQIQQDQITDQKNEQNKEKQVEKESASMQVNSNFIIGIFIAIIVSTVLLILGIIKIILKAYSNKNIKDQNKNIPKIIVQTQVPPKKKSVSQIIKEVNNKIQIEQKKKTIFYKKRLLQYFLMPVQQYENTSSDKELKNNYNKDQKEKEKSNNFDISIELYIQKQYENIENLDESIGNSCKNQDKQQMIDKNRHEKKKCQQNEKEDVKDCQNNQTSIDQKLQDQNIPTTLQVNNSKNKQCCSLCLVEFVKGQKLRITICSHYFHSQCLEEWLESNENCPLCRQSFEIMDMIDYISVQLYSKVNNQQSKQAIGASRNYVNSRLQQEQEKISQLSNREFLTIFKEYIPDFSSQIEYADQYQLPNLNKKSWNKNKFQKYLNKKTNQEIIDLQVQNSNQNEEKQQTDDNDNFQENQEKITENENRPSNYSPANVIFSKQRASLNQDKLGQYSASLAKSCLKIESKQKKLSNSQGLIPSSSNLSDVNKIKEKLSSFNFQQQKFMYKTNVTQELLKENQDNIHTRMTSIGLESQPNYLIKQSTYLLQNDGSSQIASPMSQNTMNFRAFMSKQPSFYDIKADTSSPEFSEEDSANNFQNFLKNPQQSFGEKLMDEIEESPNIIQKPSSLKNINYQLRQNSPKNTTSLRKIEINQNKIQLNFYKKPKGYQNIA</sequence>
<evidence type="ECO:0000313" key="16">
    <source>
        <dbReference type="EMBL" id="EAR95618.2"/>
    </source>
</evidence>
<organism evidence="16 17">
    <name type="scientific">Tetrahymena thermophila (strain SB210)</name>
    <dbReference type="NCBI Taxonomy" id="312017"/>
    <lineage>
        <taxon>Eukaryota</taxon>
        <taxon>Sar</taxon>
        <taxon>Alveolata</taxon>
        <taxon>Ciliophora</taxon>
        <taxon>Intramacronucleata</taxon>
        <taxon>Oligohymenophorea</taxon>
        <taxon>Hymenostomatida</taxon>
        <taxon>Tetrahymenina</taxon>
        <taxon>Tetrahymenidae</taxon>
        <taxon>Tetrahymena</taxon>
    </lineage>
</organism>
<keyword evidence="7" id="KW-0833">Ubl conjugation pathway</keyword>
<dbReference type="AlphaFoldDB" id="I7M7P9"/>
<keyword evidence="5" id="KW-0479">Metal-binding</keyword>
<dbReference type="InParanoid" id="I7M7P9"/>
<evidence type="ECO:0000256" key="13">
    <source>
        <dbReference type="SAM" id="Phobius"/>
    </source>
</evidence>
<comment type="pathway">
    <text evidence="2">Protein modification; protein ubiquitination.</text>
</comment>
<dbReference type="GO" id="GO:0016020">
    <property type="term" value="C:membrane"/>
    <property type="evidence" value="ECO:0007669"/>
    <property type="project" value="UniProtKB-SubCell"/>
</dbReference>
<dbReference type="GeneID" id="7846395"/>
<dbReference type="GO" id="GO:0016740">
    <property type="term" value="F:transferase activity"/>
    <property type="evidence" value="ECO:0007669"/>
    <property type="project" value="UniProtKB-KW"/>
</dbReference>
<proteinExistence type="predicted"/>
<evidence type="ECO:0000313" key="17">
    <source>
        <dbReference type="Proteomes" id="UP000009168"/>
    </source>
</evidence>
<keyword evidence="10 13" id="KW-0472">Membrane</keyword>
<feature type="region of interest" description="Disordered" evidence="12">
    <location>
        <begin position="543"/>
        <end position="564"/>
    </location>
</feature>
<evidence type="ECO:0000256" key="1">
    <source>
        <dbReference type="ARBA" id="ARBA00004167"/>
    </source>
</evidence>
<dbReference type="eggNOG" id="KOG0800">
    <property type="taxonomic scope" value="Eukaryota"/>
</dbReference>
<dbReference type="PANTHER" id="PTHR45768:SF18">
    <property type="entry name" value="RING-H2 FINGER PROTEIN ATL47-RELATED"/>
    <property type="match status" value="1"/>
</dbReference>
<evidence type="ECO:0000256" key="14">
    <source>
        <dbReference type="SAM" id="SignalP"/>
    </source>
</evidence>
<keyword evidence="17" id="KW-1185">Reference proteome</keyword>
<keyword evidence="14" id="KW-0732">Signal</keyword>
<evidence type="ECO:0000256" key="7">
    <source>
        <dbReference type="ARBA" id="ARBA00022786"/>
    </source>
</evidence>
<evidence type="ECO:0000256" key="4">
    <source>
        <dbReference type="ARBA" id="ARBA00022692"/>
    </source>
</evidence>
<reference evidence="17" key="1">
    <citation type="journal article" date="2006" name="PLoS Biol.">
        <title>Macronuclear genome sequence of the ciliate Tetrahymena thermophila, a model eukaryote.</title>
        <authorList>
            <person name="Eisen J.A."/>
            <person name="Coyne R.S."/>
            <person name="Wu M."/>
            <person name="Wu D."/>
            <person name="Thiagarajan M."/>
            <person name="Wortman J.R."/>
            <person name="Badger J.H."/>
            <person name="Ren Q."/>
            <person name="Amedeo P."/>
            <person name="Jones K.M."/>
            <person name="Tallon L.J."/>
            <person name="Delcher A.L."/>
            <person name="Salzberg S.L."/>
            <person name="Silva J.C."/>
            <person name="Haas B.J."/>
            <person name="Majoros W.H."/>
            <person name="Farzad M."/>
            <person name="Carlton J.M."/>
            <person name="Smith R.K. Jr."/>
            <person name="Garg J."/>
            <person name="Pearlman R.E."/>
            <person name="Karrer K.M."/>
            <person name="Sun L."/>
            <person name="Manning G."/>
            <person name="Elde N.C."/>
            <person name="Turkewitz A.P."/>
            <person name="Asai D.J."/>
            <person name="Wilkes D.E."/>
            <person name="Wang Y."/>
            <person name="Cai H."/>
            <person name="Collins K."/>
            <person name="Stewart B.A."/>
            <person name="Lee S.R."/>
            <person name="Wilamowska K."/>
            <person name="Weinberg Z."/>
            <person name="Ruzzo W.L."/>
            <person name="Wloga D."/>
            <person name="Gaertig J."/>
            <person name="Frankel J."/>
            <person name="Tsao C.-C."/>
            <person name="Gorovsky M.A."/>
            <person name="Keeling P.J."/>
            <person name="Waller R.F."/>
            <person name="Patron N.J."/>
            <person name="Cherry J.M."/>
            <person name="Stover N.A."/>
            <person name="Krieger C.J."/>
            <person name="del Toro C."/>
            <person name="Ryder H.F."/>
            <person name="Williamson S.C."/>
            <person name="Barbeau R.A."/>
            <person name="Hamilton E.P."/>
            <person name="Orias E."/>
        </authorList>
    </citation>
    <scope>NUCLEOTIDE SEQUENCE [LARGE SCALE GENOMIC DNA]</scope>
    <source>
        <strain evidence="17">SB210</strain>
    </source>
</reference>
<feature type="chain" id="PRO_5003712119" evidence="14">
    <location>
        <begin position="34"/>
        <end position="1025"/>
    </location>
</feature>
<feature type="transmembrane region" description="Helical" evidence="13">
    <location>
        <begin position="396"/>
        <end position="420"/>
    </location>
</feature>
<evidence type="ECO:0000256" key="6">
    <source>
        <dbReference type="ARBA" id="ARBA00022771"/>
    </source>
</evidence>
<dbReference type="PROSITE" id="PS50089">
    <property type="entry name" value="ZF_RING_2"/>
    <property type="match status" value="1"/>
</dbReference>
<evidence type="ECO:0000256" key="8">
    <source>
        <dbReference type="ARBA" id="ARBA00022833"/>
    </source>
</evidence>
<dbReference type="RefSeq" id="XP_001015863.2">
    <property type="nucleotide sequence ID" value="XM_001015863.2"/>
</dbReference>
<evidence type="ECO:0000259" key="15">
    <source>
        <dbReference type="PROSITE" id="PS50089"/>
    </source>
</evidence>
<dbReference type="KEGG" id="tet:TTHERM_00266280"/>
<protein>
    <submittedName>
        <fullName evidence="16">Anaphase-promoting complex subunit 11 RING-H2 finger protein</fullName>
    </submittedName>
</protein>
<keyword evidence="6 11" id="KW-0863">Zinc-finger</keyword>
<evidence type="ECO:0000256" key="12">
    <source>
        <dbReference type="SAM" id="MobiDB-lite"/>
    </source>
</evidence>
<dbReference type="Gene3D" id="3.30.40.10">
    <property type="entry name" value="Zinc/RING finger domain, C3HC4 (zinc finger)"/>
    <property type="match status" value="1"/>
</dbReference>
<comment type="subcellular location">
    <subcellularLocation>
        <location evidence="1">Membrane</location>
        <topology evidence="1">Single-pass membrane protein</topology>
    </subcellularLocation>
</comment>
<feature type="domain" description="RING-type" evidence="15">
    <location>
        <begin position="601"/>
        <end position="642"/>
    </location>
</feature>
<feature type="signal peptide" evidence="14">
    <location>
        <begin position="1"/>
        <end position="33"/>
    </location>
</feature>
<dbReference type="Proteomes" id="UP000009168">
    <property type="component" value="Unassembled WGS sequence"/>
</dbReference>
<keyword evidence="4 13" id="KW-0812">Transmembrane</keyword>
<dbReference type="SUPFAM" id="SSF57850">
    <property type="entry name" value="RING/U-box"/>
    <property type="match status" value="1"/>
</dbReference>
<evidence type="ECO:0000256" key="2">
    <source>
        <dbReference type="ARBA" id="ARBA00004906"/>
    </source>
</evidence>
<dbReference type="SMART" id="SM00184">
    <property type="entry name" value="RING"/>
    <property type="match status" value="1"/>
</dbReference>
<dbReference type="InterPro" id="IPR002049">
    <property type="entry name" value="LE_dom"/>
</dbReference>
<evidence type="ECO:0000256" key="11">
    <source>
        <dbReference type="PROSITE-ProRule" id="PRU00175"/>
    </source>
</evidence>